<evidence type="ECO:0000256" key="2">
    <source>
        <dbReference type="ARBA" id="ARBA00009423"/>
    </source>
</evidence>
<keyword evidence="13" id="KW-1185">Reference proteome</keyword>
<keyword evidence="5 7" id="KW-0175">Coiled coil</keyword>
<feature type="region of interest" description="Disordered" evidence="8">
    <location>
        <begin position="15"/>
        <end position="91"/>
    </location>
</feature>
<dbReference type="InterPro" id="IPR007707">
    <property type="entry name" value="TACC_C"/>
</dbReference>
<gene>
    <name evidence="11" type="primary">TACC1</name>
    <name evidence="12" type="synonym">tacc1</name>
    <name evidence="10" type="ORF">G4P62_010284</name>
</gene>
<comment type="subcellular location">
    <subcellularLocation>
        <location evidence="1">Cytoplasm</location>
        <location evidence="1">Cytoskeleton</location>
    </subcellularLocation>
</comment>
<dbReference type="GO" id="GO:0021987">
    <property type="term" value="P:cerebral cortex development"/>
    <property type="evidence" value="ECO:0007669"/>
    <property type="project" value="TreeGrafter"/>
</dbReference>
<dbReference type="GO" id="GO:0005737">
    <property type="term" value="C:cytoplasm"/>
    <property type="evidence" value="ECO:0007669"/>
    <property type="project" value="TreeGrafter"/>
</dbReference>
<dbReference type="Ensembl" id="ENSNFUT00015026206.1">
    <property type="protein sequence ID" value="ENSNFUP00015025076.1"/>
    <property type="gene ID" value="ENSNFUG00015012100.1"/>
</dbReference>
<feature type="compositionally biased region" description="Polar residues" evidence="8">
    <location>
        <begin position="438"/>
        <end position="449"/>
    </location>
</feature>
<feature type="compositionally biased region" description="Polar residues" evidence="8">
    <location>
        <begin position="279"/>
        <end position="290"/>
    </location>
</feature>
<dbReference type="AlphaFoldDB" id="A0A1A7ZGR4"/>
<dbReference type="FunFam" id="1.20.5.1700:FF:000001">
    <property type="entry name" value="Transforming acidic coiled-coil-containing protein 1 isoform 2"/>
    <property type="match status" value="1"/>
</dbReference>
<keyword evidence="6" id="KW-0206">Cytoskeleton</keyword>
<organism evidence="11">
    <name type="scientific">Nothobranchius furzeri</name>
    <name type="common">Turquoise killifish</name>
    <dbReference type="NCBI Taxonomy" id="105023"/>
    <lineage>
        <taxon>Eukaryota</taxon>
        <taxon>Metazoa</taxon>
        <taxon>Chordata</taxon>
        <taxon>Craniata</taxon>
        <taxon>Vertebrata</taxon>
        <taxon>Euteleostomi</taxon>
        <taxon>Actinopterygii</taxon>
        <taxon>Neopterygii</taxon>
        <taxon>Teleostei</taxon>
        <taxon>Neoteleostei</taxon>
        <taxon>Acanthomorphata</taxon>
        <taxon>Ovalentaria</taxon>
        <taxon>Atherinomorphae</taxon>
        <taxon>Cyprinodontiformes</taxon>
        <taxon>Nothobranchiidae</taxon>
        <taxon>Nothobranchius</taxon>
    </lineage>
</organism>
<dbReference type="GO" id="GO:0007052">
    <property type="term" value="P:mitotic spindle organization"/>
    <property type="evidence" value="ECO:0007669"/>
    <property type="project" value="InterPro"/>
</dbReference>
<dbReference type="Gene3D" id="1.20.5.1700">
    <property type="match status" value="1"/>
</dbReference>
<feature type="compositionally biased region" description="Pro residues" evidence="8">
    <location>
        <begin position="385"/>
        <end position="396"/>
    </location>
</feature>
<evidence type="ECO:0000256" key="4">
    <source>
        <dbReference type="ARBA" id="ARBA00022553"/>
    </source>
</evidence>
<keyword evidence="3" id="KW-0963">Cytoplasm</keyword>
<evidence type="ECO:0000313" key="12">
    <source>
        <dbReference type="Ensembl" id="ENSNFUP00015025076.1"/>
    </source>
</evidence>
<dbReference type="InterPro" id="IPR039915">
    <property type="entry name" value="TACC"/>
</dbReference>
<reference evidence="12" key="1">
    <citation type="submission" date="2014-08" db="EMBL/GenBank/DDBJ databases">
        <authorList>
            <person name="Senf B."/>
            <person name="Petzold A."/>
            <person name="Downie B.R."/>
            <person name="Koch P."/>
            <person name="Platzer M."/>
        </authorList>
    </citation>
    <scope>NUCLEOTIDE SEQUENCE [LARGE SCALE GENOMIC DNA]</scope>
    <source>
        <strain evidence="12">GRZ</strain>
    </source>
</reference>
<evidence type="ECO:0000256" key="7">
    <source>
        <dbReference type="SAM" id="Coils"/>
    </source>
</evidence>
<dbReference type="Pfam" id="PF05010">
    <property type="entry name" value="TACC_C"/>
    <property type="match status" value="1"/>
</dbReference>
<evidence type="ECO:0000259" key="9">
    <source>
        <dbReference type="Pfam" id="PF05010"/>
    </source>
</evidence>
<feature type="compositionally biased region" description="Basic residues" evidence="8">
    <location>
        <begin position="507"/>
        <end position="517"/>
    </location>
</feature>
<accession>A0A1A7ZGR4</accession>
<dbReference type="KEGG" id="nfu:107385506"/>
<feature type="region of interest" description="Disordered" evidence="8">
    <location>
        <begin position="271"/>
        <end position="522"/>
    </location>
</feature>
<dbReference type="EMBL" id="HADY01003359">
    <property type="protein sequence ID" value="SBP41844.1"/>
    <property type="molecule type" value="Transcribed_RNA"/>
</dbReference>
<evidence type="ECO:0000313" key="13">
    <source>
        <dbReference type="Proteomes" id="UP000694548"/>
    </source>
</evidence>
<feature type="compositionally biased region" description="Basic and acidic residues" evidence="8">
    <location>
        <begin position="206"/>
        <end position="230"/>
    </location>
</feature>
<dbReference type="GO" id="GO:0005856">
    <property type="term" value="C:cytoskeleton"/>
    <property type="evidence" value="ECO:0007669"/>
    <property type="project" value="UniProtKB-SubCell"/>
</dbReference>
<feature type="compositionally biased region" description="Basic residues" evidence="8">
    <location>
        <begin position="345"/>
        <end position="365"/>
    </location>
</feature>
<evidence type="ECO:0000256" key="5">
    <source>
        <dbReference type="ARBA" id="ARBA00023054"/>
    </source>
</evidence>
<reference evidence="12" key="5">
    <citation type="submission" date="2025-05" db="UniProtKB">
        <authorList>
            <consortium name="Ensembl"/>
        </authorList>
    </citation>
    <scope>IDENTIFICATION</scope>
</reference>
<dbReference type="Proteomes" id="UP000822369">
    <property type="component" value="Chromosome 14"/>
</dbReference>
<dbReference type="OrthoDB" id="10255048at2759"/>
<reference evidence="10" key="4">
    <citation type="submission" date="2020-03" db="EMBL/GenBank/DDBJ databases">
        <title>Intra-Species Differences in Population Size shape Life History and Genome Evolution.</title>
        <authorList>
            <person name="Willemsen D."/>
            <person name="Cui R."/>
            <person name="Valenzano D.R."/>
        </authorList>
    </citation>
    <scope>NUCLEOTIDE SEQUENCE</scope>
    <source>
        <strain evidence="10">GRZ</strain>
        <tissue evidence="10">Whole</tissue>
    </source>
</reference>
<dbReference type="EMBL" id="JAAVVJ010000014">
    <property type="protein sequence ID" value="KAF7208324.1"/>
    <property type="molecule type" value="Genomic_DNA"/>
</dbReference>
<dbReference type="GeneTree" id="ENSGT00940000156991"/>
<comment type="similarity">
    <text evidence="2">Belongs to the TACC family.</text>
</comment>
<feature type="compositionally biased region" description="Polar residues" evidence="8">
    <location>
        <begin position="474"/>
        <end position="490"/>
    </location>
</feature>
<feature type="coiled-coil region" evidence="7">
    <location>
        <begin position="699"/>
        <end position="759"/>
    </location>
</feature>
<feature type="coiled-coil region" evidence="7">
    <location>
        <begin position="795"/>
        <end position="865"/>
    </location>
</feature>
<dbReference type="CTD" id="6867"/>
<sequence length="876" mass="97132">MSWLSPVSWAKWTWTAVRGGEEDEEEAGGDGEQFGRTEEEVEERSQSCSSDSEGHFDTPEAATPVHAPPTFPGELENNNTDADKTVSEQEDNLIVTAPVTNLNHSMGQDEPVVSMDSPLEIKVQNLVEEAVEQHEEELESFPVPDSSLLQELAQCTSLLSETSLDKKLFHAADPIPDLAPVLYPDSASEPNSLRSIEPAASPPLELPREEPSVDPETQHHALPSHEEPAQKTKTSKSKPPSLEIKAQANHLLQTDEEQELCAPKATYSFNMDQLDDSFNPFTSGGSKIQNSPPPCGPGSLPRPEPLGSSWPISQAQADSDMITPSSEAKPVVLEFGLDDGNIRKPPPKKLGGKRTTSKLSAKKQKPKEPTTSCKTEPQPSVLEPHPQPTSEMPPQPVLDSESAVTDSSAPLNLDDVPIPKSGTYNTDPSKWDDPNFNPFGSNNKMSSSPVLPKGSYSFDSIKNDGSVDPFKPSKSLSNDDASCSISQPETDVNDEGKQRTRQNPGGRKGKQIPKKNKERTTALRTSEQAKFLCFLLNSCKVQKYDESESLVLDVCNQSEDEVAVQTPEITQQVHHATDEEKLASTGMMVQTADGQEEREEVECNKAPVKRQPSRDGSVLDGPEIKITGRLEEKDTLKDDLNEKLLHQTAKMSSGEIPDSAALSRDEVLLSEMDKAEVLTLIREEIITKEIEVGEWKRKYEESKTEVMEMRKIVAEYEKTVAQMIEDAQEQKSLSCNKSVRQLTLERDQALADLNSVERSFADLFRRYENMKGVLEGFKKNEEVLKKCAQDYLVRIKQEEQRYQTLKIHAEEKLNKANEEIAQVRAKANAESVALNASLRKEQMKVESLERAVIQKNQETEELTKICDELIAKLGTE</sequence>
<evidence type="ECO:0000256" key="6">
    <source>
        <dbReference type="ARBA" id="ARBA00023212"/>
    </source>
</evidence>
<dbReference type="GO" id="GO:0007097">
    <property type="term" value="P:nuclear migration"/>
    <property type="evidence" value="ECO:0007669"/>
    <property type="project" value="TreeGrafter"/>
</dbReference>
<proteinExistence type="inferred from homology"/>
<feature type="compositionally biased region" description="Pro residues" evidence="8">
    <location>
        <begin position="291"/>
        <end position="304"/>
    </location>
</feature>
<feature type="domain" description="Transforming acidic coiled-coil-containing protein C-terminal" evidence="9">
    <location>
        <begin position="670"/>
        <end position="870"/>
    </location>
</feature>
<evidence type="ECO:0000313" key="11">
    <source>
        <dbReference type="EMBL" id="SBP41844.1"/>
    </source>
</evidence>
<reference evidence="11" key="3">
    <citation type="submission" date="2016-06" db="EMBL/GenBank/DDBJ databases">
        <title>The genome of a short-lived fish provides insights into sex chromosome evolution and the genetic control of aging.</title>
        <authorList>
            <person name="Reichwald K."/>
            <person name="Felder M."/>
            <person name="Petzold A."/>
            <person name="Koch P."/>
            <person name="Groth M."/>
            <person name="Platzer M."/>
        </authorList>
    </citation>
    <scope>NUCLEOTIDE SEQUENCE</scope>
    <source>
        <tissue evidence="11">Brain</tissue>
    </source>
</reference>
<dbReference type="RefSeq" id="XP_015814914.3">
    <property type="nucleotide sequence ID" value="XM_015959428.3"/>
</dbReference>
<dbReference type="Proteomes" id="UP000694548">
    <property type="component" value="Chromosome sgr10"/>
</dbReference>
<evidence type="ECO:0000256" key="8">
    <source>
        <dbReference type="SAM" id="MobiDB-lite"/>
    </source>
</evidence>
<evidence type="ECO:0000256" key="1">
    <source>
        <dbReference type="ARBA" id="ARBA00004245"/>
    </source>
</evidence>
<feature type="compositionally biased region" description="Polar residues" evidence="8">
    <location>
        <begin position="310"/>
        <end position="326"/>
    </location>
</feature>
<evidence type="ECO:0000313" key="10">
    <source>
        <dbReference type="EMBL" id="KAF7208324.1"/>
    </source>
</evidence>
<feature type="region of interest" description="Disordered" evidence="8">
    <location>
        <begin position="182"/>
        <end position="257"/>
    </location>
</feature>
<dbReference type="PANTHER" id="PTHR13924:SF12">
    <property type="entry name" value="TRANSFORMING ACIDIC COILED-COIL-CONTAINING PROTEIN 1"/>
    <property type="match status" value="1"/>
</dbReference>
<dbReference type="GeneID" id="107385506"/>
<name>A0A1A7ZGR4_NOTFU</name>
<protein>
    <submittedName>
        <fullName evidence="12">Transforming acidic coiled-coil containing protein 1</fullName>
    </submittedName>
    <submittedName>
        <fullName evidence="10">Transforming acidic coiled-coil-containing protein 1-like</fullName>
    </submittedName>
    <submittedName>
        <fullName evidence="11">Transforming, acidic coiled-coil containing protein 1</fullName>
    </submittedName>
</protein>
<keyword evidence="4" id="KW-0597">Phosphoprotein</keyword>
<evidence type="ECO:0000256" key="3">
    <source>
        <dbReference type="ARBA" id="ARBA00022490"/>
    </source>
</evidence>
<dbReference type="Bgee" id="ENSNFUG00015012100">
    <property type="expression patterns" value="Expressed in brain and 3 other cell types or tissues"/>
</dbReference>
<feature type="compositionally biased region" description="Polar residues" evidence="8">
    <location>
        <begin position="369"/>
        <end position="378"/>
    </location>
</feature>
<reference evidence="11" key="2">
    <citation type="submission" date="2016-05" db="EMBL/GenBank/DDBJ databases">
        <authorList>
            <person name="Lavstsen T."/>
            <person name="Jespersen J.S."/>
        </authorList>
    </citation>
    <scope>NUCLEOTIDE SEQUENCE</scope>
    <source>
        <tissue evidence="11">Brain</tissue>
    </source>
</reference>
<dbReference type="OMA" id="DISMHQT"/>
<dbReference type="PANTHER" id="PTHR13924">
    <property type="entry name" value="TRANSFORMING ACIDIC COILED-COIL CONTAINING PROTEIN 1/2"/>
    <property type="match status" value="1"/>
</dbReference>